<feature type="transmembrane region" description="Helical" evidence="1">
    <location>
        <begin position="80"/>
        <end position="100"/>
    </location>
</feature>
<accession>A0ABW3BHT6</accession>
<keyword evidence="1" id="KW-0812">Transmembrane</keyword>
<dbReference type="EMBL" id="JBHTHR010000468">
    <property type="protein sequence ID" value="MFD0802416.1"/>
    <property type="molecule type" value="Genomic_DNA"/>
</dbReference>
<comment type="caution">
    <text evidence="2">The sequence shown here is derived from an EMBL/GenBank/DDBJ whole genome shotgun (WGS) entry which is preliminary data.</text>
</comment>
<dbReference type="Proteomes" id="UP001596956">
    <property type="component" value="Unassembled WGS sequence"/>
</dbReference>
<keyword evidence="3" id="KW-1185">Reference proteome</keyword>
<gene>
    <name evidence="2" type="ORF">ACFQZU_13980</name>
</gene>
<evidence type="ECO:0000313" key="2">
    <source>
        <dbReference type="EMBL" id="MFD0802416.1"/>
    </source>
</evidence>
<feature type="transmembrane region" description="Helical" evidence="1">
    <location>
        <begin position="49"/>
        <end position="68"/>
    </location>
</feature>
<feature type="transmembrane region" description="Helical" evidence="1">
    <location>
        <begin position="7"/>
        <end position="29"/>
    </location>
</feature>
<reference evidence="3" key="1">
    <citation type="journal article" date="2019" name="Int. J. Syst. Evol. Microbiol.">
        <title>The Global Catalogue of Microorganisms (GCM) 10K type strain sequencing project: providing services to taxonomists for standard genome sequencing and annotation.</title>
        <authorList>
            <consortium name="The Broad Institute Genomics Platform"/>
            <consortium name="The Broad Institute Genome Sequencing Center for Infectious Disease"/>
            <person name="Wu L."/>
            <person name="Ma J."/>
        </authorList>
    </citation>
    <scope>NUCLEOTIDE SEQUENCE [LARGE SCALE GENOMIC DNA]</scope>
    <source>
        <strain evidence="3">CCUG 63369</strain>
    </source>
</reference>
<keyword evidence="1" id="KW-1133">Transmembrane helix</keyword>
<proteinExistence type="predicted"/>
<protein>
    <submittedName>
        <fullName evidence="2">Uncharacterized protein</fullName>
    </submittedName>
</protein>
<organism evidence="2 3">
    <name type="scientific">Streptomonospora algeriensis</name>
    <dbReference type="NCBI Taxonomy" id="995084"/>
    <lineage>
        <taxon>Bacteria</taxon>
        <taxon>Bacillati</taxon>
        <taxon>Actinomycetota</taxon>
        <taxon>Actinomycetes</taxon>
        <taxon>Streptosporangiales</taxon>
        <taxon>Nocardiopsidaceae</taxon>
        <taxon>Streptomonospora</taxon>
    </lineage>
</organism>
<feature type="non-terminal residue" evidence="2">
    <location>
        <position position="1"/>
    </location>
</feature>
<evidence type="ECO:0000313" key="3">
    <source>
        <dbReference type="Proteomes" id="UP001596956"/>
    </source>
</evidence>
<name>A0ABW3BHT6_9ACTN</name>
<keyword evidence="1" id="KW-0472">Membrane</keyword>
<sequence length="106" mass="10798">AGARAAAALAAAALAICAGYIGFVAVLLGDSDMLESLMFNGSLLLTLPLTAAGLVAVPMVVAAAPAWIRRWWTVAGRIHYTLAAVALCQFVSIAAAYNLVWLPAGA</sequence>
<evidence type="ECO:0000256" key="1">
    <source>
        <dbReference type="SAM" id="Phobius"/>
    </source>
</evidence>